<gene>
    <name evidence="9" type="ORF">EC844_11428</name>
</gene>
<dbReference type="PANTHER" id="PTHR36838:SF4">
    <property type="entry name" value="AUXIN EFFLUX CARRIER FAMILY PROTEIN"/>
    <property type="match status" value="1"/>
</dbReference>
<reference evidence="9 10" key="1">
    <citation type="submission" date="2019-03" db="EMBL/GenBank/DDBJ databases">
        <title>Genomic analyses of the natural microbiome of Caenorhabditis elegans.</title>
        <authorList>
            <person name="Samuel B."/>
        </authorList>
    </citation>
    <scope>NUCLEOTIDE SEQUENCE [LARGE SCALE GENOMIC DNA]</scope>
    <source>
        <strain evidence="9 10">JUb89</strain>
    </source>
</reference>
<evidence type="ECO:0000256" key="3">
    <source>
        <dbReference type="ARBA" id="ARBA00022448"/>
    </source>
</evidence>
<proteinExistence type="inferred from homology"/>
<keyword evidence="3" id="KW-0813">Transport</keyword>
<comment type="subcellular location">
    <subcellularLocation>
        <location evidence="1">Cell membrane</location>
        <topology evidence="1">Multi-pass membrane protein</topology>
    </subcellularLocation>
</comment>
<evidence type="ECO:0000256" key="2">
    <source>
        <dbReference type="ARBA" id="ARBA00010145"/>
    </source>
</evidence>
<feature type="transmembrane region" description="Helical" evidence="8">
    <location>
        <begin position="216"/>
        <end position="244"/>
    </location>
</feature>
<dbReference type="Gene3D" id="1.20.1530.20">
    <property type="match status" value="1"/>
</dbReference>
<keyword evidence="5 8" id="KW-0812">Transmembrane</keyword>
<keyword evidence="6 8" id="KW-1133">Transmembrane helix</keyword>
<keyword evidence="4" id="KW-1003">Cell membrane</keyword>
<dbReference type="PANTHER" id="PTHR36838">
    <property type="entry name" value="AUXIN EFFLUX CARRIER FAMILY PROTEIN"/>
    <property type="match status" value="1"/>
</dbReference>
<dbReference type="GO" id="GO:0005886">
    <property type="term" value="C:plasma membrane"/>
    <property type="evidence" value="ECO:0007669"/>
    <property type="project" value="UniProtKB-SubCell"/>
</dbReference>
<feature type="transmembrane region" description="Helical" evidence="8">
    <location>
        <begin position="42"/>
        <end position="59"/>
    </location>
</feature>
<evidence type="ECO:0000256" key="6">
    <source>
        <dbReference type="ARBA" id="ARBA00022989"/>
    </source>
</evidence>
<organism evidence="9 10">
    <name type="scientific">Acinetobacter calcoaceticus</name>
    <dbReference type="NCBI Taxonomy" id="471"/>
    <lineage>
        <taxon>Bacteria</taxon>
        <taxon>Pseudomonadati</taxon>
        <taxon>Pseudomonadota</taxon>
        <taxon>Gammaproteobacteria</taxon>
        <taxon>Moraxellales</taxon>
        <taxon>Moraxellaceae</taxon>
        <taxon>Acinetobacter</taxon>
        <taxon>Acinetobacter calcoaceticus/baumannii complex</taxon>
    </lineage>
</organism>
<dbReference type="GO" id="GO:0055085">
    <property type="term" value="P:transmembrane transport"/>
    <property type="evidence" value="ECO:0007669"/>
    <property type="project" value="InterPro"/>
</dbReference>
<evidence type="ECO:0000256" key="1">
    <source>
        <dbReference type="ARBA" id="ARBA00004651"/>
    </source>
</evidence>
<dbReference type="Pfam" id="PF03547">
    <property type="entry name" value="Mem_trans"/>
    <property type="match status" value="1"/>
</dbReference>
<comment type="caution">
    <text evidence="9">The sequence shown here is derived from an EMBL/GenBank/DDBJ whole genome shotgun (WGS) entry which is preliminary data.</text>
</comment>
<dbReference type="InterPro" id="IPR038770">
    <property type="entry name" value="Na+/solute_symporter_sf"/>
</dbReference>
<evidence type="ECO:0008006" key="11">
    <source>
        <dbReference type="Google" id="ProtNLM"/>
    </source>
</evidence>
<protein>
    <recommendedName>
        <fullName evidence="11">Transporter</fullName>
    </recommendedName>
</protein>
<dbReference type="OrthoDB" id="9805563at2"/>
<accession>A0A4R1XRU3</accession>
<evidence type="ECO:0000313" key="9">
    <source>
        <dbReference type="EMBL" id="TCM65791.1"/>
    </source>
</evidence>
<dbReference type="EMBL" id="SLVJ01000014">
    <property type="protein sequence ID" value="TCM65791.1"/>
    <property type="molecule type" value="Genomic_DNA"/>
</dbReference>
<evidence type="ECO:0000256" key="7">
    <source>
        <dbReference type="ARBA" id="ARBA00023136"/>
    </source>
</evidence>
<comment type="similarity">
    <text evidence="2">Belongs to the auxin efflux carrier (TC 2.A.69) family.</text>
</comment>
<evidence type="ECO:0000256" key="5">
    <source>
        <dbReference type="ARBA" id="ARBA00022692"/>
    </source>
</evidence>
<evidence type="ECO:0000256" key="4">
    <source>
        <dbReference type="ARBA" id="ARBA00022475"/>
    </source>
</evidence>
<feature type="transmembrane region" description="Helical" evidence="8">
    <location>
        <begin position="66"/>
        <end position="84"/>
    </location>
</feature>
<feature type="transmembrane region" description="Helical" evidence="8">
    <location>
        <begin position="164"/>
        <end position="185"/>
    </location>
</feature>
<name>A0A4R1XRU3_ACICA</name>
<dbReference type="InterPro" id="IPR004776">
    <property type="entry name" value="Mem_transp_PIN-like"/>
</dbReference>
<keyword evidence="7 8" id="KW-0472">Membrane</keyword>
<feature type="transmembrane region" description="Helical" evidence="8">
    <location>
        <begin position="251"/>
        <end position="271"/>
    </location>
</feature>
<dbReference type="AlphaFoldDB" id="A0A4R1XRU3"/>
<dbReference type="Proteomes" id="UP000294963">
    <property type="component" value="Unassembled WGS sequence"/>
</dbReference>
<keyword evidence="10" id="KW-1185">Reference proteome</keyword>
<feature type="transmembrane region" description="Helical" evidence="8">
    <location>
        <begin position="277"/>
        <end position="300"/>
    </location>
</feature>
<feature type="transmembrane region" description="Helical" evidence="8">
    <location>
        <begin position="96"/>
        <end position="117"/>
    </location>
</feature>
<evidence type="ECO:0000256" key="8">
    <source>
        <dbReference type="SAM" id="Phobius"/>
    </source>
</evidence>
<evidence type="ECO:0000313" key="10">
    <source>
        <dbReference type="Proteomes" id="UP000294963"/>
    </source>
</evidence>
<sequence length="301" mass="32830">MSQIFVSLFPLLALICSGFYLKKKAFFADGFWAGAEKLNYYVLFPAMLFINLASAPIALSQVKNILLILVLVFGLASVGLYLLRAIHRTPSARFGVYMQSVVRFNTYIGLAVVAALFHQPGMTLLAVILAISIPTVNVLSVLALADREQMNLLQIFKALCSNPLIMSCFVGALFNLSGLPLWAGFEHFLKQLALSSLPLGLLCVGAALEFNQFKTAIVPLILNTLARLLFMPALAWLICIWLGVPQLETQVLVIFFALPTASAAYILTKVFNGDSQLMAAVISVQTLCAALSLPLVLWLLM</sequence>
<feature type="transmembrane region" description="Helical" evidence="8">
    <location>
        <begin position="124"/>
        <end position="144"/>
    </location>
</feature>